<gene>
    <name evidence="3" type="ORF">MKY91_14880</name>
</gene>
<sequence length="315" mass="35716">MKLGIVGSGMIVHDLLSFVSNIPAIKVEGIYARSKEKVQTLQDNHSIRTIYATYEDMLNEHQIDTVYIGLPNHLHYEYAKKAMLKGKHVICEKPFTSDLKEFNELKEVSRQQQVMLLEAISNQYQEQYHAIKRSLPRLGDIKVIECNYSQYSSRYKDFKQGIIHPVFDASMAGGALMDINIYCIHFVVGLYGLPDQVQYFPNVENGIDTSGVLIMDYGSFKSVCIGAKDSSASPSINIQGNKGSIHIQHPANHVESFTLNEYGGATTFVRSETPTHRMYDEFVSFAAMIQKKDFDQATKRLEHSERVMQVLEMAK</sequence>
<dbReference type="SUPFAM" id="SSF55347">
    <property type="entry name" value="Glyceraldehyde-3-phosphate dehydrogenase-like, C-terminal domain"/>
    <property type="match status" value="1"/>
</dbReference>
<dbReference type="SUPFAM" id="SSF51735">
    <property type="entry name" value="NAD(P)-binding Rossmann-fold domains"/>
    <property type="match status" value="1"/>
</dbReference>
<evidence type="ECO:0000313" key="3">
    <source>
        <dbReference type="EMBL" id="MEN0644434.1"/>
    </source>
</evidence>
<dbReference type="Gene3D" id="3.40.50.720">
    <property type="entry name" value="NAD(P)-binding Rossmann-like Domain"/>
    <property type="match status" value="1"/>
</dbReference>
<protein>
    <submittedName>
        <fullName evidence="3">Gfo/Idh/MocA family oxidoreductase</fullName>
    </submittedName>
</protein>
<dbReference type="InterPro" id="IPR036291">
    <property type="entry name" value="NAD(P)-bd_dom_sf"/>
</dbReference>
<feature type="domain" description="Gfo/Idh/MocA-like oxidoreductase N-terminal" evidence="1">
    <location>
        <begin position="2"/>
        <end position="117"/>
    </location>
</feature>
<dbReference type="PANTHER" id="PTHR43054:SF1">
    <property type="entry name" value="SCYLLO-INOSITOL 2-DEHYDROGENASE (NADP(+)) IOLU"/>
    <property type="match status" value="1"/>
</dbReference>
<keyword evidence="4" id="KW-1185">Reference proteome</keyword>
<organism evidence="3 4">
    <name type="scientific">Alkalicoccobacillus gibsonii</name>
    <dbReference type="NCBI Taxonomy" id="79881"/>
    <lineage>
        <taxon>Bacteria</taxon>
        <taxon>Bacillati</taxon>
        <taxon>Bacillota</taxon>
        <taxon>Bacilli</taxon>
        <taxon>Bacillales</taxon>
        <taxon>Bacillaceae</taxon>
        <taxon>Alkalicoccobacillus</taxon>
    </lineage>
</organism>
<dbReference type="Gene3D" id="3.30.360.10">
    <property type="entry name" value="Dihydrodipicolinate Reductase, domain 2"/>
    <property type="match status" value="1"/>
</dbReference>
<dbReference type="Proteomes" id="UP001418796">
    <property type="component" value="Unassembled WGS sequence"/>
</dbReference>
<dbReference type="Pfam" id="PF22725">
    <property type="entry name" value="GFO_IDH_MocA_C3"/>
    <property type="match status" value="1"/>
</dbReference>
<name>A0ABU9VKK5_9BACI</name>
<dbReference type="EMBL" id="JBCITK010000001">
    <property type="protein sequence ID" value="MEN0644434.1"/>
    <property type="molecule type" value="Genomic_DNA"/>
</dbReference>
<dbReference type="PANTHER" id="PTHR43054">
    <property type="match status" value="1"/>
</dbReference>
<dbReference type="InterPro" id="IPR055170">
    <property type="entry name" value="GFO_IDH_MocA-like_dom"/>
</dbReference>
<evidence type="ECO:0000259" key="2">
    <source>
        <dbReference type="Pfam" id="PF22725"/>
    </source>
</evidence>
<feature type="domain" description="GFO/IDH/MocA-like oxidoreductase" evidence="2">
    <location>
        <begin position="137"/>
        <end position="245"/>
    </location>
</feature>
<reference evidence="3 4" key="1">
    <citation type="submission" date="2024-03" db="EMBL/GenBank/DDBJ databases">
        <title>Bacilli Hybrid Assemblies.</title>
        <authorList>
            <person name="Kovac J."/>
        </authorList>
    </citation>
    <scope>NUCLEOTIDE SEQUENCE [LARGE SCALE GENOMIC DNA]</scope>
    <source>
        <strain evidence="3 4">FSL R7-0666</strain>
    </source>
</reference>
<comment type="caution">
    <text evidence="3">The sequence shown here is derived from an EMBL/GenBank/DDBJ whole genome shotgun (WGS) entry which is preliminary data.</text>
</comment>
<dbReference type="RefSeq" id="WP_343131131.1">
    <property type="nucleotide sequence ID" value="NZ_JBCITK010000001.1"/>
</dbReference>
<accession>A0ABU9VKK5</accession>
<proteinExistence type="predicted"/>
<evidence type="ECO:0000313" key="4">
    <source>
        <dbReference type="Proteomes" id="UP001418796"/>
    </source>
</evidence>
<dbReference type="Pfam" id="PF01408">
    <property type="entry name" value="GFO_IDH_MocA"/>
    <property type="match status" value="1"/>
</dbReference>
<evidence type="ECO:0000259" key="1">
    <source>
        <dbReference type="Pfam" id="PF01408"/>
    </source>
</evidence>
<dbReference type="InterPro" id="IPR000683">
    <property type="entry name" value="Gfo/Idh/MocA-like_OxRdtase_N"/>
</dbReference>